<dbReference type="GO" id="GO:0003700">
    <property type="term" value="F:DNA-binding transcription factor activity"/>
    <property type="evidence" value="ECO:0007669"/>
    <property type="project" value="InterPro"/>
</dbReference>
<evidence type="ECO:0000313" key="8">
    <source>
        <dbReference type="EMBL" id="THU70583.1"/>
    </source>
</evidence>
<dbReference type="Gene3D" id="2.20.25.80">
    <property type="entry name" value="WRKY domain"/>
    <property type="match status" value="1"/>
</dbReference>
<feature type="chain" id="PRO_5020752768" description="WRKY domain-containing protein" evidence="6">
    <location>
        <begin position="30"/>
        <end position="195"/>
    </location>
</feature>
<dbReference type="InterPro" id="IPR044810">
    <property type="entry name" value="WRKY_plant"/>
</dbReference>
<keyword evidence="4" id="KW-0804">Transcription</keyword>
<dbReference type="Pfam" id="PF03106">
    <property type="entry name" value="WRKY"/>
    <property type="match status" value="1"/>
</dbReference>
<evidence type="ECO:0000313" key="9">
    <source>
        <dbReference type="Proteomes" id="UP000317650"/>
    </source>
</evidence>
<dbReference type="Proteomes" id="UP000317650">
    <property type="component" value="Chromosome 8"/>
</dbReference>
<keyword evidence="3" id="KW-0238">DNA-binding</keyword>
<reference evidence="8 9" key="1">
    <citation type="journal article" date="2019" name="Nat. Plants">
        <title>Genome sequencing of Musa balbisiana reveals subgenome evolution and function divergence in polyploid bananas.</title>
        <authorList>
            <person name="Yao X."/>
        </authorList>
    </citation>
    <scope>NUCLEOTIDE SEQUENCE [LARGE SCALE GENOMIC DNA]</scope>
    <source>
        <strain evidence="9">cv. DH-PKW</strain>
        <tissue evidence="8">Leaves</tissue>
    </source>
</reference>
<name>A0A4S8K6Q7_MUSBA</name>
<feature type="signal peptide" evidence="6">
    <location>
        <begin position="1"/>
        <end position="29"/>
    </location>
</feature>
<dbReference type="AlphaFoldDB" id="A0A4S8K6Q7"/>
<evidence type="ECO:0000256" key="3">
    <source>
        <dbReference type="ARBA" id="ARBA00023125"/>
    </source>
</evidence>
<dbReference type="SMART" id="SM00774">
    <property type="entry name" value="WRKY"/>
    <property type="match status" value="1"/>
</dbReference>
<comment type="subcellular location">
    <subcellularLocation>
        <location evidence="1">Nucleus</location>
    </subcellularLocation>
</comment>
<dbReference type="InterPro" id="IPR036576">
    <property type="entry name" value="WRKY_dom_sf"/>
</dbReference>
<dbReference type="EMBL" id="PYDT01000002">
    <property type="protein sequence ID" value="THU70583.1"/>
    <property type="molecule type" value="Genomic_DNA"/>
</dbReference>
<feature type="domain" description="WRKY" evidence="7">
    <location>
        <begin position="110"/>
        <end position="175"/>
    </location>
</feature>
<dbReference type="SUPFAM" id="SSF118290">
    <property type="entry name" value="WRKY DNA-binding domain"/>
    <property type="match status" value="1"/>
</dbReference>
<dbReference type="PROSITE" id="PS50811">
    <property type="entry name" value="WRKY"/>
    <property type="match status" value="1"/>
</dbReference>
<dbReference type="FunFam" id="2.20.25.80:FF:000003">
    <property type="entry name" value="WRKY transcription factor 57"/>
    <property type="match status" value="1"/>
</dbReference>
<keyword evidence="5" id="KW-0539">Nucleus</keyword>
<evidence type="ECO:0000256" key="6">
    <source>
        <dbReference type="SAM" id="SignalP"/>
    </source>
</evidence>
<evidence type="ECO:0000256" key="4">
    <source>
        <dbReference type="ARBA" id="ARBA00023163"/>
    </source>
</evidence>
<gene>
    <name evidence="8" type="ORF">C4D60_Mb08t26530</name>
</gene>
<accession>A0A4S8K6Q7</accession>
<evidence type="ECO:0000256" key="5">
    <source>
        <dbReference type="ARBA" id="ARBA00023242"/>
    </source>
</evidence>
<comment type="caution">
    <text evidence="8">The sequence shown here is derived from an EMBL/GenBank/DDBJ whole genome shotgun (WGS) entry which is preliminary data.</text>
</comment>
<evidence type="ECO:0000256" key="1">
    <source>
        <dbReference type="ARBA" id="ARBA00004123"/>
    </source>
</evidence>
<sequence length="195" mass="21870">MKFPPVEVKFMISLLIMFSSSTLMPSSSSDNALPEDGVFEVDDYLTFADDGHEEASLSHPSVHRYPLVQAAGCAANKTKITDCNKQVSKDAGKRSSKRSSSFKVAFKTKSELEILDDGYKWRKYGKKTVKSSPNPRNYYRCSSEGCQVKKKVERHRDDSSFVITTYEGTHNHHAPYPAVTQHRAVETPNSHDLSC</sequence>
<evidence type="ECO:0000256" key="2">
    <source>
        <dbReference type="ARBA" id="ARBA00023015"/>
    </source>
</evidence>
<evidence type="ECO:0000259" key="7">
    <source>
        <dbReference type="PROSITE" id="PS50811"/>
    </source>
</evidence>
<dbReference type="InterPro" id="IPR003657">
    <property type="entry name" value="WRKY_dom"/>
</dbReference>
<dbReference type="GO" id="GO:0005634">
    <property type="term" value="C:nucleus"/>
    <property type="evidence" value="ECO:0007669"/>
    <property type="project" value="UniProtKB-SubCell"/>
</dbReference>
<keyword evidence="2" id="KW-0805">Transcription regulation</keyword>
<dbReference type="PANTHER" id="PTHR31221:SF377">
    <property type="entry name" value="WRKY TRANSCRIPTION FACTOR 51-RELATED"/>
    <property type="match status" value="1"/>
</dbReference>
<dbReference type="GO" id="GO:0043565">
    <property type="term" value="F:sequence-specific DNA binding"/>
    <property type="evidence" value="ECO:0007669"/>
    <property type="project" value="InterPro"/>
</dbReference>
<dbReference type="PANTHER" id="PTHR31221">
    <property type="entry name" value="WRKY TRANSCRIPTION FACTOR PROTEIN 1-RELATED"/>
    <property type="match status" value="1"/>
</dbReference>
<keyword evidence="9" id="KW-1185">Reference proteome</keyword>
<proteinExistence type="predicted"/>
<keyword evidence="6" id="KW-0732">Signal</keyword>
<organism evidence="8 9">
    <name type="scientific">Musa balbisiana</name>
    <name type="common">Banana</name>
    <dbReference type="NCBI Taxonomy" id="52838"/>
    <lineage>
        <taxon>Eukaryota</taxon>
        <taxon>Viridiplantae</taxon>
        <taxon>Streptophyta</taxon>
        <taxon>Embryophyta</taxon>
        <taxon>Tracheophyta</taxon>
        <taxon>Spermatophyta</taxon>
        <taxon>Magnoliopsida</taxon>
        <taxon>Liliopsida</taxon>
        <taxon>Zingiberales</taxon>
        <taxon>Musaceae</taxon>
        <taxon>Musa</taxon>
    </lineage>
</organism>
<protein>
    <recommendedName>
        <fullName evidence="7">WRKY domain-containing protein</fullName>
    </recommendedName>
</protein>